<proteinExistence type="predicted"/>
<keyword evidence="2 5" id="KW-0812">Transmembrane</keyword>
<keyword evidence="3 5" id="KW-1133">Transmembrane helix</keyword>
<feature type="transmembrane region" description="Helical" evidence="5">
    <location>
        <begin position="168"/>
        <end position="188"/>
    </location>
</feature>
<dbReference type="Pfam" id="PF01988">
    <property type="entry name" value="VIT1"/>
    <property type="match status" value="1"/>
</dbReference>
<feature type="transmembrane region" description="Helical" evidence="5">
    <location>
        <begin position="15"/>
        <end position="35"/>
    </location>
</feature>
<dbReference type="EMBL" id="JAHOPB010000001">
    <property type="protein sequence ID" value="MBU8872929.1"/>
    <property type="molecule type" value="Genomic_DNA"/>
</dbReference>
<organism evidence="6 7">
    <name type="scientific">Reyranella humidisoli</name>
    <dbReference type="NCBI Taxonomy" id="2849149"/>
    <lineage>
        <taxon>Bacteria</taxon>
        <taxon>Pseudomonadati</taxon>
        <taxon>Pseudomonadota</taxon>
        <taxon>Alphaproteobacteria</taxon>
        <taxon>Hyphomicrobiales</taxon>
        <taxon>Reyranellaceae</taxon>
        <taxon>Reyranella</taxon>
    </lineage>
</organism>
<evidence type="ECO:0000313" key="7">
    <source>
        <dbReference type="Proteomes" id="UP000727907"/>
    </source>
</evidence>
<dbReference type="InterPro" id="IPR008217">
    <property type="entry name" value="Ccc1_fam"/>
</dbReference>
<comment type="caution">
    <text evidence="6">The sequence shown here is derived from an EMBL/GenBank/DDBJ whole genome shotgun (WGS) entry which is preliminary data.</text>
</comment>
<feature type="transmembrane region" description="Helical" evidence="5">
    <location>
        <begin position="47"/>
        <end position="71"/>
    </location>
</feature>
<name>A0ABS6IGH5_9HYPH</name>
<sequence>MPNLIDRYLDPSESLLEILFGLVMALTMTAGARLLSEPATLDLSELMLALIGCNVAWGVIDAVFYLMGSLFNRNRRVRLVRRLQAATSDDQAIALVRDEFDLRGEPPTRPEDSAAFHRALLELLRHAGSERAHFTRHEFIAAGIVLLLVSATAIPGLIPLLLVGDSDTALRLANAVQVVLLFAIGYRWARYSGAPGWRGALIVGTLGIGLVLVAVALGG</sequence>
<keyword evidence="4 5" id="KW-0472">Membrane</keyword>
<protein>
    <submittedName>
        <fullName evidence="6">VIT family protein</fullName>
    </submittedName>
</protein>
<evidence type="ECO:0000256" key="4">
    <source>
        <dbReference type="ARBA" id="ARBA00023136"/>
    </source>
</evidence>
<evidence type="ECO:0000256" key="1">
    <source>
        <dbReference type="ARBA" id="ARBA00004127"/>
    </source>
</evidence>
<gene>
    <name evidence="6" type="ORF">KQ910_04100</name>
</gene>
<accession>A0ABS6IGH5</accession>
<dbReference type="Proteomes" id="UP000727907">
    <property type="component" value="Unassembled WGS sequence"/>
</dbReference>
<evidence type="ECO:0000313" key="6">
    <source>
        <dbReference type="EMBL" id="MBU8872929.1"/>
    </source>
</evidence>
<reference evidence="6 7" key="1">
    <citation type="submission" date="2021-06" db="EMBL/GenBank/DDBJ databases">
        <authorList>
            <person name="Lee D.H."/>
        </authorList>
    </citation>
    <scope>NUCLEOTIDE SEQUENCE [LARGE SCALE GENOMIC DNA]</scope>
    <source>
        <strain evidence="6 7">MMS21-HV4-11</strain>
    </source>
</reference>
<feature type="transmembrane region" description="Helical" evidence="5">
    <location>
        <begin position="200"/>
        <end position="218"/>
    </location>
</feature>
<feature type="transmembrane region" description="Helical" evidence="5">
    <location>
        <begin position="139"/>
        <end position="162"/>
    </location>
</feature>
<evidence type="ECO:0000256" key="2">
    <source>
        <dbReference type="ARBA" id="ARBA00022692"/>
    </source>
</evidence>
<dbReference type="RefSeq" id="WP_216957204.1">
    <property type="nucleotide sequence ID" value="NZ_JAHOPB010000001.1"/>
</dbReference>
<keyword evidence="7" id="KW-1185">Reference proteome</keyword>
<evidence type="ECO:0000256" key="5">
    <source>
        <dbReference type="SAM" id="Phobius"/>
    </source>
</evidence>
<evidence type="ECO:0000256" key="3">
    <source>
        <dbReference type="ARBA" id="ARBA00022989"/>
    </source>
</evidence>
<comment type="subcellular location">
    <subcellularLocation>
        <location evidence="1">Endomembrane system</location>
        <topology evidence="1">Multi-pass membrane protein</topology>
    </subcellularLocation>
</comment>